<organism evidence="4 5">
    <name type="scientific">Zopfia rhizophila CBS 207.26</name>
    <dbReference type="NCBI Taxonomy" id="1314779"/>
    <lineage>
        <taxon>Eukaryota</taxon>
        <taxon>Fungi</taxon>
        <taxon>Dikarya</taxon>
        <taxon>Ascomycota</taxon>
        <taxon>Pezizomycotina</taxon>
        <taxon>Dothideomycetes</taxon>
        <taxon>Dothideomycetes incertae sedis</taxon>
        <taxon>Zopfiaceae</taxon>
        <taxon>Zopfia</taxon>
    </lineage>
</organism>
<dbReference type="OrthoDB" id="4772757at2759"/>
<proteinExistence type="predicted"/>
<dbReference type="Pfam" id="PF13637">
    <property type="entry name" value="Ank_4"/>
    <property type="match status" value="1"/>
</dbReference>
<dbReference type="AlphaFoldDB" id="A0A6A6E6H5"/>
<dbReference type="InterPro" id="IPR002110">
    <property type="entry name" value="Ankyrin_rpt"/>
</dbReference>
<evidence type="ECO:0000256" key="2">
    <source>
        <dbReference type="ARBA" id="ARBA00023043"/>
    </source>
</evidence>
<evidence type="ECO:0000313" key="4">
    <source>
        <dbReference type="EMBL" id="KAF2186078.1"/>
    </source>
</evidence>
<dbReference type="PANTHER" id="PTHR24171">
    <property type="entry name" value="ANKYRIN REPEAT DOMAIN-CONTAINING PROTEIN 39-RELATED"/>
    <property type="match status" value="1"/>
</dbReference>
<dbReference type="EMBL" id="ML994631">
    <property type="protein sequence ID" value="KAF2186078.1"/>
    <property type="molecule type" value="Genomic_DNA"/>
</dbReference>
<feature type="non-terminal residue" evidence="4">
    <location>
        <position position="1"/>
    </location>
</feature>
<dbReference type="SMART" id="SM00248">
    <property type="entry name" value="ANK"/>
    <property type="match status" value="2"/>
</dbReference>
<accession>A0A6A6E6H5</accession>
<name>A0A6A6E6H5_9PEZI</name>
<evidence type="ECO:0000313" key="5">
    <source>
        <dbReference type="Proteomes" id="UP000800200"/>
    </source>
</evidence>
<evidence type="ECO:0000256" key="3">
    <source>
        <dbReference type="PROSITE-ProRule" id="PRU00023"/>
    </source>
</evidence>
<feature type="repeat" description="ANK" evidence="3">
    <location>
        <begin position="3"/>
        <end position="35"/>
    </location>
</feature>
<evidence type="ECO:0000256" key="1">
    <source>
        <dbReference type="ARBA" id="ARBA00022737"/>
    </source>
</evidence>
<feature type="repeat" description="ANK" evidence="3">
    <location>
        <begin position="37"/>
        <end position="63"/>
    </location>
</feature>
<protein>
    <submittedName>
        <fullName evidence="4">Uncharacterized protein</fullName>
    </submittedName>
</protein>
<gene>
    <name evidence="4" type="ORF">K469DRAFT_574043</name>
</gene>
<dbReference type="SUPFAM" id="SSF48403">
    <property type="entry name" value="Ankyrin repeat"/>
    <property type="match status" value="1"/>
</dbReference>
<keyword evidence="1" id="KW-0677">Repeat</keyword>
<dbReference type="Gene3D" id="1.25.40.20">
    <property type="entry name" value="Ankyrin repeat-containing domain"/>
    <property type="match status" value="1"/>
</dbReference>
<keyword evidence="5" id="KW-1185">Reference proteome</keyword>
<keyword evidence="2 3" id="KW-0040">ANK repeat</keyword>
<dbReference type="PROSITE" id="PS50297">
    <property type="entry name" value="ANK_REP_REGION"/>
    <property type="match status" value="2"/>
</dbReference>
<sequence length="63" mass="6321">GGYYGTALKAASDGGHEKVVEMLLSNGADVNAQGGSYEGTALQAASTRGHEKVVELLLSNGAV</sequence>
<dbReference type="Proteomes" id="UP000800200">
    <property type="component" value="Unassembled WGS sequence"/>
</dbReference>
<reference evidence="4" key="1">
    <citation type="journal article" date="2020" name="Stud. Mycol.">
        <title>101 Dothideomycetes genomes: a test case for predicting lifestyles and emergence of pathogens.</title>
        <authorList>
            <person name="Haridas S."/>
            <person name="Albert R."/>
            <person name="Binder M."/>
            <person name="Bloem J."/>
            <person name="Labutti K."/>
            <person name="Salamov A."/>
            <person name="Andreopoulos B."/>
            <person name="Baker S."/>
            <person name="Barry K."/>
            <person name="Bills G."/>
            <person name="Bluhm B."/>
            <person name="Cannon C."/>
            <person name="Castanera R."/>
            <person name="Culley D."/>
            <person name="Daum C."/>
            <person name="Ezra D."/>
            <person name="Gonzalez J."/>
            <person name="Henrissat B."/>
            <person name="Kuo A."/>
            <person name="Liang C."/>
            <person name="Lipzen A."/>
            <person name="Lutzoni F."/>
            <person name="Magnuson J."/>
            <person name="Mondo S."/>
            <person name="Nolan M."/>
            <person name="Ohm R."/>
            <person name="Pangilinan J."/>
            <person name="Park H.-J."/>
            <person name="Ramirez L."/>
            <person name="Alfaro M."/>
            <person name="Sun H."/>
            <person name="Tritt A."/>
            <person name="Yoshinaga Y."/>
            <person name="Zwiers L.-H."/>
            <person name="Turgeon B."/>
            <person name="Goodwin S."/>
            <person name="Spatafora J."/>
            <person name="Crous P."/>
            <person name="Grigoriev I."/>
        </authorList>
    </citation>
    <scope>NUCLEOTIDE SEQUENCE</scope>
    <source>
        <strain evidence="4">CBS 207.26</strain>
    </source>
</reference>
<dbReference type="PROSITE" id="PS50088">
    <property type="entry name" value="ANK_REPEAT"/>
    <property type="match status" value="2"/>
</dbReference>
<dbReference type="InterPro" id="IPR036770">
    <property type="entry name" value="Ankyrin_rpt-contain_sf"/>
</dbReference>